<protein>
    <submittedName>
        <fullName evidence="3">DISARM system phospholipase D-like protein DrmC</fullName>
    </submittedName>
</protein>
<feature type="domain" description="PLD phosphodiesterase" evidence="2">
    <location>
        <begin position="209"/>
        <end position="236"/>
    </location>
</feature>
<organism evidence="3 4">
    <name type="scientific">Streptomyces lateritius</name>
    <dbReference type="NCBI Taxonomy" id="67313"/>
    <lineage>
        <taxon>Bacteria</taxon>
        <taxon>Bacillati</taxon>
        <taxon>Actinomycetota</taxon>
        <taxon>Actinomycetes</taxon>
        <taxon>Kitasatosporales</taxon>
        <taxon>Streptomycetaceae</taxon>
        <taxon>Streptomyces</taxon>
    </lineage>
</organism>
<evidence type="ECO:0000256" key="1">
    <source>
        <dbReference type="SAM" id="MobiDB-lite"/>
    </source>
</evidence>
<gene>
    <name evidence="3" type="primary">drmC</name>
    <name evidence="3" type="ORF">ACF05T_04790</name>
</gene>
<dbReference type="PROSITE" id="PS50035">
    <property type="entry name" value="PLD"/>
    <property type="match status" value="1"/>
</dbReference>
<evidence type="ECO:0000259" key="2">
    <source>
        <dbReference type="PROSITE" id="PS50035"/>
    </source>
</evidence>
<reference evidence="3 4" key="1">
    <citation type="submission" date="2024-10" db="EMBL/GenBank/DDBJ databases">
        <title>The Natural Products Discovery Center: Release of the First 8490 Sequenced Strains for Exploring Actinobacteria Biosynthetic Diversity.</title>
        <authorList>
            <person name="Kalkreuter E."/>
            <person name="Kautsar S.A."/>
            <person name="Yang D."/>
            <person name="Bader C.D."/>
            <person name="Teijaro C.N."/>
            <person name="Fluegel L."/>
            <person name="Davis C.M."/>
            <person name="Simpson J.R."/>
            <person name="Lauterbach L."/>
            <person name="Steele A.D."/>
            <person name="Gui C."/>
            <person name="Meng S."/>
            <person name="Li G."/>
            <person name="Viehrig K."/>
            <person name="Ye F."/>
            <person name="Su P."/>
            <person name="Kiefer A.F."/>
            <person name="Nichols A."/>
            <person name="Cepeda A.J."/>
            <person name="Yan W."/>
            <person name="Fan B."/>
            <person name="Jiang Y."/>
            <person name="Adhikari A."/>
            <person name="Zheng C.-J."/>
            <person name="Schuster L."/>
            <person name="Cowan T.M."/>
            <person name="Smanski M.J."/>
            <person name="Chevrette M.G."/>
            <person name="De Carvalho L.P.S."/>
            <person name="Shen B."/>
        </authorList>
    </citation>
    <scope>NUCLEOTIDE SEQUENCE [LARGE SCALE GENOMIC DNA]</scope>
    <source>
        <strain evidence="3 4">NPDC015755</strain>
    </source>
</reference>
<dbReference type="Proteomes" id="UP001603013">
    <property type="component" value="Unassembled WGS sequence"/>
</dbReference>
<feature type="region of interest" description="Disordered" evidence="1">
    <location>
        <begin position="1"/>
        <end position="20"/>
    </location>
</feature>
<accession>A0ABW6Y6I7</accession>
<evidence type="ECO:0000313" key="3">
    <source>
        <dbReference type="EMBL" id="MFF8275427.1"/>
    </source>
</evidence>
<dbReference type="NCBIfam" id="NF038319">
    <property type="entry name" value="DISARM_DrmC_I"/>
    <property type="match status" value="1"/>
</dbReference>
<feature type="compositionally biased region" description="Basic and acidic residues" evidence="1">
    <location>
        <begin position="1"/>
        <end position="11"/>
    </location>
</feature>
<proteinExistence type="predicted"/>
<dbReference type="Pfam" id="PF13091">
    <property type="entry name" value="PLDc_2"/>
    <property type="match status" value="1"/>
</dbReference>
<sequence>MSRSPGEHGTGERAAPAVAATAGVPVTRDSAPPPRLPSLLAGLCHRLPADRLVGLEHVLATVTHPDDPFLSRYIQAQSAAGLARQLTEMTRAWHREAPGITGSALALALTTYRALSLPSPPQVVVSGPMGPSLPVRLTSGVAVEVIRSANVTLLIASFAAHGALDVVEEIGLAVARGVQVDLLLEESTHAVTAFAALPPEVRIWHRTGGTGVMHAKLLAADRHTAFLGSANLTDRAMSDNIELGVVLRDRATVEPLVDHFRWLLAPEAQLMRRA</sequence>
<keyword evidence="4" id="KW-1185">Reference proteome</keyword>
<name>A0ABW6Y6I7_9ACTN</name>
<dbReference type="SUPFAM" id="SSF56024">
    <property type="entry name" value="Phospholipase D/nuclease"/>
    <property type="match status" value="1"/>
</dbReference>
<dbReference type="InterPro" id="IPR047955">
    <property type="entry name" value="DrmC-like"/>
</dbReference>
<dbReference type="RefSeq" id="WP_391933119.1">
    <property type="nucleotide sequence ID" value="NZ_JBIBSM010000002.1"/>
</dbReference>
<dbReference type="InterPro" id="IPR001736">
    <property type="entry name" value="PLipase_D/transphosphatidylase"/>
</dbReference>
<dbReference type="Gene3D" id="3.30.870.10">
    <property type="entry name" value="Endonuclease Chain A"/>
    <property type="match status" value="1"/>
</dbReference>
<comment type="caution">
    <text evidence="3">The sequence shown here is derived from an EMBL/GenBank/DDBJ whole genome shotgun (WGS) entry which is preliminary data.</text>
</comment>
<evidence type="ECO:0000313" key="4">
    <source>
        <dbReference type="Proteomes" id="UP001603013"/>
    </source>
</evidence>
<dbReference type="SMART" id="SM00155">
    <property type="entry name" value="PLDc"/>
    <property type="match status" value="1"/>
</dbReference>
<dbReference type="EMBL" id="JBIBSM010000002">
    <property type="protein sequence ID" value="MFF8275427.1"/>
    <property type="molecule type" value="Genomic_DNA"/>
</dbReference>
<dbReference type="InterPro" id="IPR025202">
    <property type="entry name" value="PLD-like_dom"/>
</dbReference>